<accession>X1J431</accession>
<sequence>AGFDGRNAWFDVDVNVNYINGGHWTLRLAAVRESDYATFLADSGNPYRVCDDEGCYIGLTSGPEDRYVPKLDWPWWTAMLETESGAKALPITKSGRYSTLLPFEGPVQPLTFETSWTCPVCGEVLSLVVPYGGGGWTTLVGMSSGSLSWLVYEFTKSINVHMGKDYELGRVSLTEAKRIQDEARNHIYTEHSAFVVQVQNLPLGNYVVLLSGTYMKNSWGCGSTLWEIGRISY</sequence>
<feature type="non-terminal residue" evidence="1">
    <location>
        <position position="1"/>
    </location>
</feature>
<organism evidence="1">
    <name type="scientific">marine sediment metagenome</name>
    <dbReference type="NCBI Taxonomy" id="412755"/>
    <lineage>
        <taxon>unclassified sequences</taxon>
        <taxon>metagenomes</taxon>
        <taxon>ecological metagenomes</taxon>
    </lineage>
</organism>
<dbReference type="AlphaFoldDB" id="X1J431"/>
<reference evidence="1" key="1">
    <citation type="journal article" date="2014" name="Front. Microbiol.">
        <title>High frequency of phylogenetically diverse reductive dehalogenase-homologous genes in deep subseafloor sedimentary metagenomes.</title>
        <authorList>
            <person name="Kawai M."/>
            <person name="Futagami T."/>
            <person name="Toyoda A."/>
            <person name="Takaki Y."/>
            <person name="Nishi S."/>
            <person name="Hori S."/>
            <person name="Arai W."/>
            <person name="Tsubouchi T."/>
            <person name="Morono Y."/>
            <person name="Uchiyama I."/>
            <person name="Ito T."/>
            <person name="Fujiyama A."/>
            <person name="Inagaki F."/>
            <person name="Takami H."/>
        </authorList>
    </citation>
    <scope>NUCLEOTIDE SEQUENCE</scope>
    <source>
        <strain evidence="1">Expedition CK06-06</strain>
    </source>
</reference>
<proteinExistence type="predicted"/>
<protein>
    <submittedName>
        <fullName evidence="1">Uncharacterized protein</fullName>
    </submittedName>
</protein>
<evidence type="ECO:0000313" key="1">
    <source>
        <dbReference type="EMBL" id="GAH89456.1"/>
    </source>
</evidence>
<comment type="caution">
    <text evidence="1">The sequence shown here is derived from an EMBL/GenBank/DDBJ whole genome shotgun (WGS) entry which is preliminary data.</text>
</comment>
<gene>
    <name evidence="1" type="ORF">S03H2_60541</name>
</gene>
<name>X1J431_9ZZZZ</name>
<dbReference type="EMBL" id="BARU01039017">
    <property type="protein sequence ID" value="GAH89456.1"/>
    <property type="molecule type" value="Genomic_DNA"/>
</dbReference>